<organism evidence="2 3">
    <name type="scientific">Streptomyces calvus</name>
    <dbReference type="NCBI Taxonomy" id="67282"/>
    <lineage>
        <taxon>Bacteria</taxon>
        <taxon>Bacillati</taxon>
        <taxon>Actinomycetota</taxon>
        <taxon>Actinomycetes</taxon>
        <taxon>Kitasatosporales</taxon>
        <taxon>Streptomycetaceae</taxon>
        <taxon>Streptomyces</taxon>
    </lineage>
</organism>
<keyword evidence="1" id="KW-0812">Transmembrane</keyword>
<dbReference type="RefSeq" id="WP_182674559.1">
    <property type="nucleotide sequence ID" value="NZ_BMSU01000030.1"/>
</dbReference>
<protein>
    <submittedName>
        <fullName evidence="2">Uncharacterized protein</fullName>
    </submittedName>
</protein>
<dbReference type="EMBL" id="JACJIE010000002">
    <property type="protein sequence ID" value="MBA8942702.1"/>
    <property type="molecule type" value="Genomic_DNA"/>
</dbReference>
<keyword evidence="1" id="KW-0472">Membrane</keyword>
<sequence>MGEAAVSRPGRTALRPPAAVGVLLRLLALLVLTAGTASALSHVLPARAGVTELSRDADPGGALVVHVRQTDLLEVRARWSSGFLGDKEIVHRFASLPLSPGGVAAFEESVGRTLRAEGKKVTFVEDDPLAGLGGLSAFVPVLYWRFVPEAWLRWSVALCCLTVLALAGLRRHRRAAAGHWYAACLLAGSGFFVHLWCEPFPLHRPGPPGQPAMTGRRVAAGTVAVLGCVVAAGVILALVRG</sequence>
<dbReference type="AlphaFoldDB" id="A0AA40SA31"/>
<reference evidence="2 3" key="1">
    <citation type="submission" date="2020-08" db="EMBL/GenBank/DDBJ databases">
        <title>Genomic Encyclopedia of Type Strains, Phase III (KMG-III): the genomes of soil and plant-associated and newly described type strains.</title>
        <authorList>
            <person name="Whitman W."/>
        </authorList>
    </citation>
    <scope>NUCLEOTIDE SEQUENCE [LARGE SCALE GENOMIC DNA]</scope>
    <source>
        <strain evidence="2 3">CECT 3271</strain>
    </source>
</reference>
<comment type="caution">
    <text evidence="2">The sequence shown here is derived from an EMBL/GenBank/DDBJ whole genome shotgun (WGS) entry which is preliminary data.</text>
</comment>
<evidence type="ECO:0000256" key="1">
    <source>
        <dbReference type="SAM" id="Phobius"/>
    </source>
</evidence>
<gene>
    <name evidence="2" type="ORF">FHS33_001096</name>
</gene>
<feature type="transmembrane region" description="Helical" evidence="1">
    <location>
        <begin position="217"/>
        <end position="239"/>
    </location>
</feature>
<feature type="transmembrane region" description="Helical" evidence="1">
    <location>
        <begin position="180"/>
        <end position="197"/>
    </location>
</feature>
<evidence type="ECO:0000313" key="3">
    <source>
        <dbReference type="Proteomes" id="UP000530412"/>
    </source>
</evidence>
<proteinExistence type="predicted"/>
<keyword evidence="1" id="KW-1133">Transmembrane helix</keyword>
<feature type="transmembrane region" description="Helical" evidence="1">
    <location>
        <begin position="151"/>
        <end position="168"/>
    </location>
</feature>
<name>A0AA40SA31_9ACTN</name>
<dbReference type="Proteomes" id="UP000530412">
    <property type="component" value="Unassembled WGS sequence"/>
</dbReference>
<accession>A0AA40SA31</accession>
<evidence type="ECO:0000313" key="2">
    <source>
        <dbReference type="EMBL" id="MBA8942702.1"/>
    </source>
</evidence>